<keyword evidence="1" id="KW-0677">Repeat</keyword>
<dbReference type="InterPro" id="IPR011990">
    <property type="entry name" value="TPR-like_helical_dom_sf"/>
</dbReference>
<keyword evidence="3 5" id="KW-0238">DNA-binding</keyword>
<evidence type="ECO:0000256" key="5">
    <source>
        <dbReference type="PROSITE-ProRule" id="PRU01091"/>
    </source>
</evidence>
<dbReference type="Pfam" id="PF00486">
    <property type="entry name" value="Trans_reg_C"/>
    <property type="match status" value="1"/>
</dbReference>
<feature type="repeat" description="TPR" evidence="4">
    <location>
        <begin position="370"/>
        <end position="403"/>
    </location>
</feature>
<dbReference type="InterPro" id="IPR001867">
    <property type="entry name" value="OmpR/PhoB-type_DNA-bd"/>
</dbReference>
<keyword evidence="2 4" id="KW-0802">TPR repeat</keyword>
<dbReference type="PROSITE" id="PS51755">
    <property type="entry name" value="OMPR_PHOB"/>
    <property type="match status" value="1"/>
</dbReference>
<evidence type="ECO:0000256" key="1">
    <source>
        <dbReference type="ARBA" id="ARBA00022737"/>
    </source>
</evidence>
<organism evidence="9 11">
    <name type="scientific">Jannaschia seohaensis</name>
    <dbReference type="NCBI Taxonomy" id="475081"/>
    <lineage>
        <taxon>Bacteria</taxon>
        <taxon>Pseudomonadati</taxon>
        <taxon>Pseudomonadota</taxon>
        <taxon>Alphaproteobacteria</taxon>
        <taxon>Rhodobacterales</taxon>
        <taxon>Roseobacteraceae</taxon>
        <taxon>Jannaschia</taxon>
    </lineage>
</organism>
<dbReference type="Proteomes" id="UP000251571">
    <property type="component" value="Unassembled WGS sequence"/>
</dbReference>
<dbReference type="EMBL" id="UETC01000027">
    <property type="protein sequence ID" value="SSA51915.1"/>
    <property type="molecule type" value="Genomic_DNA"/>
</dbReference>
<sequence length="537" mass="58473">MRSFKRNDLKSSEIPLGEITWNRSDGRLYDAAHREIELRHQTREVLSALAEAPGRTLGRDALIEAVWSGRAVSSDSVAQCIAEIRRALGDTGKKIVETVPREGYRLNPTPTPARPRRRAYATAALLLAIAAGLALWGGRPGSPAAPPVIAILPFDDYSPQEHRGLLSDAVSENIIAALARNPQLTVIARTSSAQFRGAGLGIAEIADRLGADYIVEGSQQYDGSRLRIVAQLIDGKTEAHLWSDEMDVTLDDLLEANSRISARIANAVGFSIVDTAEAKMSAGDVSALMISNAAQSRIMRNFTRENLLINLEEQDLAIRDYPESAWGYLGQALALRNGLRHGWIEGEEAATRERMERLARKAVELDPNNFMAHHALGRVLMYNKDVEAAIGAFRRGAELNPSSSMVLIGLADALIFTGETEQALDVVAQVEQIDPLYGFSLAWTKAWALWQADECEMALETFLGTPTMPVAAYKDLAAIHHCLGNAEKASEAIDTYLAQNPTYTLARIKEVETGMWTAPGALDRWLGAMAAVGVPPD</sequence>
<dbReference type="SMART" id="SM00028">
    <property type="entry name" value="TPR"/>
    <property type="match status" value="3"/>
</dbReference>
<reference evidence="9 11" key="1">
    <citation type="submission" date="2016-10" db="EMBL/GenBank/DDBJ databases">
        <authorList>
            <person name="Cai Z."/>
        </authorList>
    </citation>
    <scope>NUCLEOTIDE SEQUENCE [LARGE SCALE GENOMIC DNA]</scope>
    <source>
        <strain evidence="9 11">DSM 25227</strain>
    </source>
</reference>
<dbReference type="InterPro" id="IPR036388">
    <property type="entry name" value="WH-like_DNA-bd_sf"/>
</dbReference>
<dbReference type="PROSITE" id="PS50005">
    <property type="entry name" value="TPR"/>
    <property type="match status" value="1"/>
</dbReference>
<keyword evidence="10" id="KW-1185">Reference proteome</keyword>
<evidence type="ECO:0000313" key="8">
    <source>
        <dbReference type="EMBL" id="PWJ09936.1"/>
    </source>
</evidence>
<dbReference type="GO" id="GO:0006355">
    <property type="term" value="P:regulation of DNA-templated transcription"/>
    <property type="evidence" value="ECO:0007669"/>
    <property type="project" value="InterPro"/>
</dbReference>
<dbReference type="PANTHER" id="PTHR44943">
    <property type="entry name" value="CELLULOSE SYNTHASE OPERON PROTEIN C"/>
    <property type="match status" value="1"/>
</dbReference>
<dbReference type="SUPFAM" id="SSF48452">
    <property type="entry name" value="TPR-like"/>
    <property type="match status" value="1"/>
</dbReference>
<evidence type="ECO:0000256" key="3">
    <source>
        <dbReference type="ARBA" id="ARBA00023125"/>
    </source>
</evidence>
<name>A0A2Y9B738_9RHOB</name>
<dbReference type="SUPFAM" id="SSF46894">
    <property type="entry name" value="C-terminal effector domain of the bipartite response regulators"/>
    <property type="match status" value="1"/>
</dbReference>
<dbReference type="Gene3D" id="1.25.40.10">
    <property type="entry name" value="Tetratricopeptide repeat domain"/>
    <property type="match status" value="1"/>
</dbReference>
<keyword evidence="6" id="KW-0812">Transmembrane</keyword>
<evidence type="ECO:0000259" key="7">
    <source>
        <dbReference type="PROSITE" id="PS51755"/>
    </source>
</evidence>
<evidence type="ECO:0000313" key="10">
    <source>
        <dbReference type="Proteomes" id="UP000245839"/>
    </source>
</evidence>
<dbReference type="AlphaFoldDB" id="A0A2Y9B738"/>
<evidence type="ECO:0000313" key="11">
    <source>
        <dbReference type="Proteomes" id="UP000251571"/>
    </source>
</evidence>
<evidence type="ECO:0000256" key="4">
    <source>
        <dbReference type="PROSITE-ProRule" id="PRU00339"/>
    </source>
</evidence>
<evidence type="ECO:0000256" key="2">
    <source>
        <dbReference type="ARBA" id="ARBA00022803"/>
    </source>
</evidence>
<dbReference type="Pfam" id="PF13431">
    <property type="entry name" value="TPR_17"/>
    <property type="match status" value="1"/>
</dbReference>
<feature type="DNA-binding region" description="OmpR/PhoB-type" evidence="5">
    <location>
        <begin position="11"/>
        <end position="108"/>
    </location>
</feature>
<dbReference type="GO" id="GO:0000160">
    <property type="term" value="P:phosphorelay signal transduction system"/>
    <property type="evidence" value="ECO:0007669"/>
    <property type="project" value="InterPro"/>
</dbReference>
<accession>A0A2Y9B738</accession>
<dbReference type="InterPro" id="IPR019734">
    <property type="entry name" value="TPR_rpt"/>
</dbReference>
<feature type="domain" description="OmpR/PhoB-type" evidence="7">
    <location>
        <begin position="11"/>
        <end position="108"/>
    </location>
</feature>
<keyword evidence="6" id="KW-0472">Membrane</keyword>
<dbReference type="PANTHER" id="PTHR44943:SF5">
    <property type="entry name" value="BLL7697 PROTEIN"/>
    <property type="match status" value="1"/>
</dbReference>
<dbReference type="Gene3D" id="3.40.50.10070">
    <property type="entry name" value="TolB, N-terminal domain"/>
    <property type="match status" value="1"/>
</dbReference>
<dbReference type="OrthoDB" id="54411at2"/>
<keyword evidence="6" id="KW-1133">Transmembrane helix</keyword>
<dbReference type="EMBL" id="QGDJ01000027">
    <property type="protein sequence ID" value="PWJ09936.1"/>
    <property type="molecule type" value="Genomic_DNA"/>
</dbReference>
<evidence type="ECO:0000256" key="6">
    <source>
        <dbReference type="SAM" id="Phobius"/>
    </source>
</evidence>
<proteinExistence type="predicted"/>
<dbReference type="CDD" id="cd00383">
    <property type="entry name" value="trans_reg_C"/>
    <property type="match status" value="1"/>
</dbReference>
<dbReference type="Proteomes" id="UP000245839">
    <property type="component" value="Unassembled WGS sequence"/>
</dbReference>
<feature type="transmembrane region" description="Helical" evidence="6">
    <location>
        <begin position="119"/>
        <end position="138"/>
    </location>
</feature>
<dbReference type="Gene3D" id="1.10.10.10">
    <property type="entry name" value="Winged helix-like DNA-binding domain superfamily/Winged helix DNA-binding domain"/>
    <property type="match status" value="1"/>
</dbReference>
<gene>
    <name evidence="8" type="ORF">BCF38_1279</name>
    <name evidence="9" type="ORF">SAMN05421539_1279</name>
</gene>
<evidence type="ECO:0000313" key="9">
    <source>
        <dbReference type="EMBL" id="SSA51915.1"/>
    </source>
</evidence>
<reference evidence="8 10" key="2">
    <citation type="submission" date="2018-03" db="EMBL/GenBank/DDBJ databases">
        <title>Genomic Encyclopedia of Archaeal and Bacterial Type Strains, Phase II (KMG-II): from individual species to whole genera.</title>
        <authorList>
            <person name="Goeker M."/>
        </authorList>
    </citation>
    <scope>NUCLEOTIDE SEQUENCE [LARGE SCALE GENOMIC DNA]</scope>
    <source>
        <strain evidence="8 10">DSM 25227</strain>
    </source>
</reference>
<dbReference type="SMART" id="SM00862">
    <property type="entry name" value="Trans_reg_C"/>
    <property type="match status" value="1"/>
</dbReference>
<dbReference type="InterPro" id="IPR051685">
    <property type="entry name" value="Ycf3/AcsC/BcsC/TPR_MFPF"/>
</dbReference>
<protein>
    <submittedName>
        <fullName evidence="9">TolB amino-terminal domain-containing protein</fullName>
    </submittedName>
    <submittedName>
        <fullName evidence="8">TolB-like protein</fullName>
    </submittedName>
</protein>
<dbReference type="InterPro" id="IPR016032">
    <property type="entry name" value="Sig_transdc_resp-reg_C-effctor"/>
</dbReference>
<dbReference type="GO" id="GO:0003677">
    <property type="term" value="F:DNA binding"/>
    <property type="evidence" value="ECO:0007669"/>
    <property type="project" value="UniProtKB-UniRule"/>
</dbReference>